<name>A0A250VR15_STROL</name>
<protein>
    <submittedName>
        <fullName evidence="2">Uncharacterized protein</fullName>
    </submittedName>
</protein>
<dbReference type="AlphaFoldDB" id="A0A250VR15"/>
<accession>A0A250VR15</accession>
<dbReference type="RefSeq" id="WP_067382203.1">
    <property type="nucleotide sequence ID" value="NZ_BDQI01000028.1"/>
</dbReference>
<proteinExistence type="predicted"/>
<dbReference type="Proteomes" id="UP000217446">
    <property type="component" value="Unassembled WGS sequence"/>
</dbReference>
<comment type="caution">
    <text evidence="2">The sequence shown here is derived from an EMBL/GenBank/DDBJ whole genome shotgun (WGS) entry which is preliminary data.</text>
</comment>
<feature type="region of interest" description="Disordered" evidence="1">
    <location>
        <begin position="34"/>
        <end position="66"/>
    </location>
</feature>
<evidence type="ECO:0000313" key="2">
    <source>
        <dbReference type="EMBL" id="GAX56663.1"/>
    </source>
</evidence>
<dbReference type="EMBL" id="BDQI01000028">
    <property type="protein sequence ID" value="GAX56663.1"/>
    <property type="molecule type" value="Genomic_DNA"/>
</dbReference>
<reference evidence="3" key="1">
    <citation type="submission" date="2017-05" db="EMBL/GenBank/DDBJ databases">
        <title>Streptomyces olivochromogenes NBRC 3561 whole genome shotgun sequence.</title>
        <authorList>
            <person name="Dohra H."/>
            <person name="Kodani S."/>
        </authorList>
    </citation>
    <scope>NUCLEOTIDE SEQUENCE [LARGE SCALE GENOMIC DNA]</scope>
    <source>
        <strain evidence="3">NBRC 3561</strain>
    </source>
</reference>
<gene>
    <name evidence="2" type="ORF">SO3561_08231</name>
</gene>
<sequence length="232" mass="25503">MATVFQRCKTDKRNKNYPCEKVRCGHDWTVRFREPGGRTGRQREESFPKKTQAEAHGNKMESDKDQGVFIDPSAGLGPGDPMFTREDGWSLSGAVYCGTWREARKAVLAAHEIDSPLGESVSDLRDARISTWLSGHRTALDVIVIAERVRVSALSLARRFPHCFQASGQVANGLIEPPSPRTIWRANPRALLGIRSSASIRGLTTDLTVLSPKATGVGASRSPRPWPLTPLS</sequence>
<organism evidence="2 3">
    <name type="scientific">Streptomyces olivochromogenes</name>
    <dbReference type="NCBI Taxonomy" id="1963"/>
    <lineage>
        <taxon>Bacteria</taxon>
        <taxon>Bacillati</taxon>
        <taxon>Actinomycetota</taxon>
        <taxon>Actinomycetes</taxon>
        <taxon>Kitasatosporales</taxon>
        <taxon>Streptomycetaceae</taxon>
        <taxon>Streptomyces</taxon>
    </lineage>
</organism>
<dbReference type="STRING" id="1963.AQJ27_43565"/>
<evidence type="ECO:0000256" key="1">
    <source>
        <dbReference type="SAM" id="MobiDB-lite"/>
    </source>
</evidence>
<keyword evidence="3" id="KW-1185">Reference proteome</keyword>
<evidence type="ECO:0000313" key="3">
    <source>
        <dbReference type="Proteomes" id="UP000217446"/>
    </source>
</evidence>